<proteinExistence type="predicted"/>
<dbReference type="GO" id="GO:0008235">
    <property type="term" value="F:metalloexopeptidase activity"/>
    <property type="evidence" value="ECO:0007669"/>
    <property type="project" value="TreeGrafter"/>
</dbReference>
<feature type="domain" description="MPN" evidence="6">
    <location>
        <begin position="13"/>
        <end position="134"/>
    </location>
</feature>
<dbReference type="EMBL" id="BMHA01000010">
    <property type="protein sequence ID" value="GGI08008.1"/>
    <property type="molecule type" value="Genomic_DNA"/>
</dbReference>
<sequence>MNAATPSLHTVPAFALDRATWDALVEHAWSDFPYEVCGLLGIRPDGSCVHFPIDNAERSMTYYVMDAKQLLRAMREIEDAGWGLAIYHSHTHTQAYPSATDIRLAAYPEATYLIVTLQDRDHPDIRGFSIIDGVVTEKPVVVPDEVV</sequence>
<gene>
    <name evidence="7" type="ORF">GCM10011354_26930</name>
</gene>
<dbReference type="GO" id="GO:0006508">
    <property type="term" value="P:proteolysis"/>
    <property type="evidence" value="ECO:0007669"/>
    <property type="project" value="UniProtKB-KW"/>
</dbReference>
<name>A0A8J3A9S5_9ACTN</name>
<dbReference type="CDD" id="cd08070">
    <property type="entry name" value="MPN_like"/>
    <property type="match status" value="1"/>
</dbReference>
<dbReference type="SMART" id="SM00232">
    <property type="entry name" value="JAB_MPN"/>
    <property type="match status" value="1"/>
</dbReference>
<dbReference type="RefSeq" id="WP_205745462.1">
    <property type="nucleotide sequence ID" value="NZ_BMHA01000010.1"/>
</dbReference>
<accession>A0A8J3A9S5</accession>
<dbReference type="GO" id="GO:0008270">
    <property type="term" value="F:zinc ion binding"/>
    <property type="evidence" value="ECO:0007669"/>
    <property type="project" value="TreeGrafter"/>
</dbReference>
<keyword evidence="2" id="KW-0479">Metal-binding</keyword>
<organism evidence="7 8">
    <name type="scientific">Egicoccus halophilus</name>
    <dbReference type="NCBI Taxonomy" id="1670830"/>
    <lineage>
        <taxon>Bacteria</taxon>
        <taxon>Bacillati</taxon>
        <taxon>Actinomycetota</taxon>
        <taxon>Nitriliruptoria</taxon>
        <taxon>Egicoccales</taxon>
        <taxon>Egicoccaceae</taxon>
        <taxon>Egicoccus</taxon>
    </lineage>
</organism>
<dbReference type="Pfam" id="PF14464">
    <property type="entry name" value="Prok-JAB"/>
    <property type="match status" value="1"/>
</dbReference>
<evidence type="ECO:0000256" key="5">
    <source>
        <dbReference type="ARBA" id="ARBA00023049"/>
    </source>
</evidence>
<dbReference type="PANTHER" id="PTHR34858">
    <property type="entry name" value="CYSO-CYSTEINE PEPTIDASE"/>
    <property type="match status" value="1"/>
</dbReference>
<dbReference type="Gene3D" id="3.40.140.10">
    <property type="entry name" value="Cytidine Deaminase, domain 2"/>
    <property type="match status" value="1"/>
</dbReference>
<evidence type="ECO:0000256" key="1">
    <source>
        <dbReference type="ARBA" id="ARBA00022670"/>
    </source>
</evidence>
<dbReference type="AlphaFoldDB" id="A0A8J3A9S5"/>
<reference evidence="7" key="2">
    <citation type="submission" date="2020-09" db="EMBL/GenBank/DDBJ databases">
        <authorList>
            <person name="Sun Q."/>
            <person name="Zhou Y."/>
        </authorList>
    </citation>
    <scope>NUCLEOTIDE SEQUENCE</scope>
    <source>
        <strain evidence="7">CGMCC 1.14988</strain>
    </source>
</reference>
<evidence type="ECO:0000259" key="6">
    <source>
        <dbReference type="PROSITE" id="PS50249"/>
    </source>
</evidence>
<keyword evidence="8" id="KW-1185">Reference proteome</keyword>
<evidence type="ECO:0000313" key="8">
    <source>
        <dbReference type="Proteomes" id="UP000650511"/>
    </source>
</evidence>
<comment type="caution">
    <text evidence="7">The sequence shown here is derived from an EMBL/GenBank/DDBJ whole genome shotgun (WGS) entry which is preliminary data.</text>
</comment>
<dbReference type="PANTHER" id="PTHR34858:SF1">
    <property type="entry name" value="CYSO-CYSTEINE PEPTIDASE"/>
    <property type="match status" value="1"/>
</dbReference>
<keyword evidence="3" id="KW-0378">Hydrolase</keyword>
<dbReference type="Proteomes" id="UP000650511">
    <property type="component" value="Unassembled WGS sequence"/>
</dbReference>
<evidence type="ECO:0000256" key="3">
    <source>
        <dbReference type="ARBA" id="ARBA00022801"/>
    </source>
</evidence>
<dbReference type="InterPro" id="IPR028090">
    <property type="entry name" value="JAB_dom_prok"/>
</dbReference>
<dbReference type="SUPFAM" id="SSF102712">
    <property type="entry name" value="JAB1/MPN domain"/>
    <property type="match status" value="1"/>
</dbReference>
<evidence type="ECO:0000313" key="7">
    <source>
        <dbReference type="EMBL" id="GGI08008.1"/>
    </source>
</evidence>
<keyword evidence="5" id="KW-0482">Metalloprotease</keyword>
<dbReference type="PROSITE" id="PS50249">
    <property type="entry name" value="MPN"/>
    <property type="match status" value="1"/>
</dbReference>
<dbReference type="InterPro" id="IPR000555">
    <property type="entry name" value="JAMM/MPN+_dom"/>
</dbReference>
<evidence type="ECO:0000256" key="2">
    <source>
        <dbReference type="ARBA" id="ARBA00022723"/>
    </source>
</evidence>
<protein>
    <recommendedName>
        <fullName evidence="6">MPN domain-containing protein</fullName>
    </recommendedName>
</protein>
<keyword evidence="1" id="KW-0645">Protease</keyword>
<dbReference type="InterPro" id="IPR051929">
    <property type="entry name" value="VirAsm_ModProt"/>
</dbReference>
<reference evidence="7" key="1">
    <citation type="journal article" date="2014" name="Int. J. Syst. Evol. Microbiol.">
        <title>Complete genome sequence of Corynebacterium casei LMG S-19264T (=DSM 44701T), isolated from a smear-ripened cheese.</title>
        <authorList>
            <consortium name="US DOE Joint Genome Institute (JGI-PGF)"/>
            <person name="Walter F."/>
            <person name="Albersmeier A."/>
            <person name="Kalinowski J."/>
            <person name="Ruckert C."/>
        </authorList>
    </citation>
    <scope>NUCLEOTIDE SEQUENCE</scope>
    <source>
        <strain evidence="7">CGMCC 1.14988</strain>
    </source>
</reference>
<dbReference type="InterPro" id="IPR037518">
    <property type="entry name" value="MPN"/>
</dbReference>
<evidence type="ECO:0000256" key="4">
    <source>
        <dbReference type="ARBA" id="ARBA00022833"/>
    </source>
</evidence>
<keyword evidence="4" id="KW-0862">Zinc</keyword>